<feature type="region of interest" description="Disordered" evidence="1">
    <location>
        <begin position="40"/>
        <end position="66"/>
    </location>
</feature>
<accession>A0A075A6B4</accession>
<proteinExistence type="predicted"/>
<dbReference type="KEGG" id="ovi:T265_09031"/>
<feature type="compositionally biased region" description="Basic and acidic residues" evidence="1">
    <location>
        <begin position="46"/>
        <end position="66"/>
    </location>
</feature>
<evidence type="ECO:0000256" key="1">
    <source>
        <dbReference type="SAM" id="MobiDB-lite"/>
    </source>
</evidence>
<dbReference type="Proteomes" id="UP000054324">
    <property type="component" value="Unassembled WGS sequence"/>
</dbReference>
<evidence type="ECO:0000313" key="3">
    <source>
        <dbReference type="Proteomes" id="UP000054324"/>
    </source>
</evidence>
<evidence type="ECO:0000313" key="2">
    <source>
        <dbReference type="EMBL" id="KER22989.1"/>
    </source>
</evidence>
<dbReference type="GeneID" id="20323210"/>
<keyword evidence="3" id="KW-1185">Reference proteome</keyword>
<organism evidence="2 3">
    <name type="scientific">Opisthorchis viverrini</name>
    <name type="common">Southeast Asian liver fluke</name>
    <dbReference type="NCBI Taxonomy" id="6198"/>
    <lineage>
        <taxon>Eukaryota</taxon>
        <taxon>Metazoa</taxon>
        <taxon>Spiralia</taxon>
        <taxon>Lophotrochozoa</taxon>
        <taxon>Platyhelminthes</taxon>
        <taxon>Trematoda</taxon>
        <taxon>Digenea</taxon>
        <taxon>Opisthorchiida</taxon>
        <taxon>Opisthorchiata</taxon>
        <taxon>Opisthorchiidae</taxon>
        <taxon>Opisthorchis</taxon>
    </lineage>
</organism>
<dbReference type="AlphaFoldDB" id="A0A075A6B4"/>
<reference evidence="2 3" key="1">
    <citation type="submission" date="2013-11" db="EMBL/GenBank/DDBJ databases">
        <title>Opisthorchis viverrini - life in the bile duct.</title>
        <authorList>
            <person name="Young N.D."/>
            <person name="Nagarajan N."/>
            <person name="Lin S.J."/>
            <person name="Korhonen P.K."/>
            <person name="Jex A.R."/>
            <person name="Hall R.S."/>
            <person name="Safavi-Hemami H."/>
            <person name="Kaewkong W."/>
            <person name="Bertrand D."/>
            <person name="Gao S."/>
            <person name="Seet Q."/>
            <person name="Wongkham S."/>
            <person name="Teh B.T."/>
            <person name="Wongkham C."/>
            <person name="Intapan P.M."/>
            <person name="Maleewong W."/>
            <person name="Yang X."/>
            <person name="Hu M."/>
            <person name="Wang Z."/>
            <person name="Hofmann A."/>
            <person name="Sternberg P.W."/>
            <person name="Tan P."/>
            <person name="Wang J."/>
            <person name="Gasser R.B."/>
        </authorList>
    </citation>
    <scope>NUCLEOTIDE SEQUENCE [LARGE SCALE GENOMIC DNA]</scope>
</reference>
<dbReference type="EMBL" id="KL596870">
    <property type="protein sequence ID" value="KER22989.1"/>
    <property type="molecule type" value="Genomic_DNA"/>
</dbReference>
<dbReference type="RefSeq" id="XP_009173259.1">
    <property type="nucleotide sequence ID" value="XM_009174995.1"/>
</dbReference>
<dbReference type="CTD" id="20323210"/>
<gene>
    <name evidence="2" type="ORF">T265_09031</name>
</gene>
<protein>
    <submittedName>
        <fullName evidence="2">Uncharacterized protein</fullName>
    </submittedName>
</protein>
<sequence length="66" mass="7358">MYPLCAILENGEQHTVVPTLDHSSAESFQELGHSRQPECIGSLEATRTDMDFDKEVEEARGRNPSP</sequence>
<name>A0A075A6B4_OPIVI</name>